<reference evidence="1 2" key="2">
    <citation type="submission" date="2008-10" db="EMBL/GenBank/DDBJ databases">
        <authorList>
            <person name="Fulton L."/>
            <person name="Clifton S."/>
            <person name="Fulton B."/>
            <person name="Xu J."/>
            <person name="Minx P."/>
            <person name="Pepin K.H."/>
            <person name="Johnson M."/>
            <person name="Bhonagiri V."/>
            <person name="Nash W.E."/>
            <person name="Mardis E.R."/>
            <person name="Wilson R.K."/>
        </authorList>
    </citation>
    <scope>NUCLEOTIDE SEQUENCE [LARGE SCALE GENOMIC DNA]</scope>
    <source>
        <strain evidence="1 2">DSM 16992</strain>
    </source>
</reference>
<proteinExistence type="predicted"/>
<comment type="caution">
    <text evidence="1">The sequence shown here is derived from an EMBL/GenBank/DDBJ whole genome shotgun (WGS) entry which is preliminary data.</text>
</comment>
<accession>B6XSY8</accession>
<protein>
    <submittedName>
        <fullName evidence="1">Uncharacterized protein</fullName>
    </submittedName>
</protein>
<gene>
    <name evidence="1" type="ORF">BIFCAT_00262</name>
</gene>
<dbReference type="EMBL" id="ABXY01000006">
    <property type="protein sequence ID" value="EEB22249.1"/>
    <property type="molecule type" value="Genomic_DNA"/>
</dbReference>
<reference evidence="1 2" key="1">
    <citation type="submission" date="2008-10" db="EMBL/GenBank/DDBJ databases">
        <title>Draft genome sequence of Bifidobacterium catenulatum (DSM 16992).</title>
        <authorList>
            <person name="Sudarsanam P."/>
            <person name="Ley R."/>
            <person name="Guruge J."/>
            <person name="Turnbaugh P.J."/>
            <person name="Mahowald M."/>
            <person name="Liep D."/>
            <person name="Gordon J."/>
        </authorList>
    </citation>
    <scope>NUCLEOTIDE SEQUENCE [LARGE SCALE GENOMIC DNA]</scope>
    <source>
        <strain evidence="1 2">DSM 16992</strain>
    </source>
</reference>
<evidence type="ECO:0000313" key="1">
    <source>
        <dbReference type="EMBL" id="EEB22249.1"/>
    </source>
</evidence>
<evidence type="ECO:0000313" key="2">
    <source>
        <dbReference type="Proteomes" id="UP000003882"/>
    </source>
</evidence>
<organism evidence="1 2">
    <name type="scientific">Bifidobacterium catenulatum DSM 16992 = JCM 1194 = LMG 11043</name>
    <dbReference type="NCBI Taxonomy" id="566552"/>
    <lineage>
        <taxon>Bacteria</taxon>
        <taxon>Bacillati</taxon>
        <taxon>Actinomycetota</taxon>
        <taxon>Actinomycetes</taxon>
        <taxon>Bifidobacteriales</taxon>
        <taxon>Bifidobacteriaceae</taxon>
        <taxon>Bifidobacterium</taxon>
    </lineage>
</organism>
<name>B6XSY8_9BIFI</name>
<dbReference type="AlphaFoldDB" id="B6XSY8"/>
<sequence length="128" mass="14311">MFSLSTRSKYTQNQEECNSRRVAIVKPLFSNDFSILRKSQENAIQPSYSPLDQRRQDLKLQFLHNFPKAGSVADPQASKNQRKLLSNSVDKTDNAIIPNGHINGVESLTVNKDGKVTVTLDDGGYITD</sequence>
<dbReference type="Proteomes" id="UP000003882">
    <property type="component" value="Unassembled WGS sequence"/>
</dbReference>